<evidence type="ECO:0000256" key="1">
    <source>
        <dbReference type="ARBA" id="ARBA00001927"/>
    </source>
</evidence>
<evidence type="ECO:0000256" key="3">
    <source>
        <dbReference type="ARBA" id="ARBA00022723"/>
    </source>
</evidence>
<name>A0ABV8DQZ8_9NOCA</name>
<keyword evidence="2" id="KW-0813">Transport</keyword>
<proteinExistence type="predicted"/>
<keyword evidence="7" id="KW-0003">3Fe-4S</keyword>
<dbReference type="PANTHER" id="PTHR36923">
    <property type="entry name" value="FERREDOXIN"/>
    <property type="match status" value="1"/>
</dbReference>
<dbReference type="EMBL" id="JBHSAX010000009">
    <property type="protein sequence ID" value="MFC3962264.1"/>
    <property type="molecule type" value="Genomic_DNA"/>
</dbReference>
<keyword evidence="5" id="KW-0408">Iron</keyword>
<dbReference type="PANTHER" id="PTHR36923:SF3">
    <property type="entry name" value="FERREDOXIN"/>
    <property type="match status" value="1"/>
</dbReference>
<keyword evidence="3" id="KW-0479">Metal-binding</keyword>
<comment type="cofactor">
    <cofactor evidence="1">
        <name>[3Fe-4S] cluster</name>
        <dbReference type="ChEBI" id="CHEBI:21137"/>
    </cofactor>
</comment>
<evidence type="ECO:0000256" key="2">
    <source>
        <dbReference type="ARBA" id="ARBA00022448"/>
    </source>
</evidence>
<sequence>MKVDVNWTLCEANGVCAGIAPEVFDLDDQDNLHVLHEEVPDALAPGVREAVAQCPRAALTATE</sequence>
<gene>
    <name evidence="8" type="ORF">ACFO0B_09735</name>
</gene>
<evidence type="ECO:0000313" key="8">
    <source>
        <dbReference type="EMBL" id="MFC3962264.1"/>
    </source>
</evidence>
<evidence type="ECO:0000313" key="9">
    <source>
        <dbReference type="Proteomes" id="UP001595696"/>
    </source>
</evidence>
<reference evidence="9" key="1">
    <citation type="journal article" date="2019" name="Int. J. Syst. Evol. Microbiol.">
        <title>The Global Catalogue of Microorganisms (GCM) 10K type strain sequencing project: providing services to taxonomists for standard genome sequencing and annotation.</title>
        <authorList>
            <consortium name="The Broad Institute Genomics Platform"/>
            <consortium name="The Broad Institute Genome Sequencing Center for Infectious Disease"/>
            <person name="Wu L."/>
            <person name="Ma J."/>
        </authorList>
    </citation>
    <scope>NUCLEOTIDE SEQUENCE [LARGE SCALE GENOMIC DNA]</scope>
    <source>
        <strain evidence="9">CGMCC 4.7330</strain>
    </source>
</reference>
<dbReference type="SUPFAM" id="SSF54862">
    <property type="entry name" value="4Fe-4S ferredoxins"/>
    <property type="match status" value="1"/>
</dbReference>
<evidence type="ECO:0000256" key="6">
    <source>
        <dbReference type="ARBA" id="ARBA00023014"/>
    </source>
</evidence>
<dbReference type="Proteomes" id="UP001595696">
    <property type="component" value="Unassembled WGS sequence"/>
</dbReference>
<evidence type="ECO:0000256" key="5">
    <source>
        <dbReference type="ARBA" id="ARBA00023004"/>
    </source>
</evidence>
<comment type="caution">
    <text evidence="8">The sequence shown here is derived from an EMBL/GenBank/DDBJ whole genome shotgun (WGS) entry which is preliminary data.</text>
</comment>
<keyword evidence="4" id="KW-0249">Electron transport</keyword>
<dbReference type="Gene3D" id="3.30.70.20">
    <property type="match status" value="1"/>
</dbReference>
<dbReference type="RefSeq" id="WP_378612032.1">
    <property type="nucleotide sequence ID" value="NZ_JBHSAX010000009.1"/>
</dbReference>
<dbReference type="InterPro" id="IPR051269">
    <property type="entry name" value="Fe-S_cluster_ET"/>
</dbReference>
<organism evidence="8 9">
    <name type="scientific">Nocardia jiangsuensis</name>
    <dbReference type="NCBI Taxonomy" id="1691563"/>
    <lineage>
        <taxon>Bacteria</taxon>
        <taxon>Bacillati</taxon>
        <taxon>Actinomycetota</taxon>
        <taxon>Actinomycetes</taxon>
        <taxon>Mycobacteriales</taxon>
        <taxon>Nocardiaceae</taxon>
        <taxon>Nocardia</taxon>
    </lineage>
</organism>
<accession>A0ABV8DQZ8</accession>
<dbReference type="Pfam" id="PF13459">
    <property type="entry name" value="Fer4_15"/>
    <property type="match status" value="1"/>
</dbReference>
<keyword evidence="9" id="KW-1185">Reference proteome</keyword>
<evidence type="ECO:0000256" key="4">
    <source>
        <dbReference type="ARBA" id="ARBA00022982"/>
    </source>
</evidence>
<evidence type="ECO:0000256" key="7">
    <source>
        <dbReference type="ARBA" id="ARBA00023291"/>
    </source>
</evidence>
<protein>
    <submittedName>
        <fullName evidence="8">Ferredoxin</fullName>
    </submittedName>
</protein>
<keyword evidence="6" id="KW-0411">Iron-sulfur</keyword>